<keyword evidence="3" id="KW-1185">Reference proteome</keyword>
<gene>
    <name evidence="1" type="ORF">SSS_7415</name>
</gene>
<name>A0A834RFR9_SARSC</name>
<dbReference type="EMBL" id="WVUK01000011">
    <property type="protein sequence ID" value="KAF7496375.1"/>
    <property type="molecule type" value="Genomic_DNA"/>
</dbReference>
<reference evidence="3" key="1">
    <citation type="journal article" date="2020" name="PLoS Negl. Trop. Dis.">
        <title>High-quality nuclear genome for Sarcoptes scabiei-A critical resource for a neglected parasite.</title>
        <authorList>
            <person name="Korhonen P.K."/>
            <person name="Gasser R.B."/>
            <person name="Ma G."/>
            <person name="Wang T."/>
            <person name="Stroehlein A.J."/>
            <person name="Young N.D."/>
            <person name="Ang C.S."/>
            <person name="Fernando D.D."/>
            <person name="Lu H.C."/>
            <person name="Taylor S."/>
            <person name="Reynolds S.L."/>
            <person name="Mofiz E."/>
            <person name="Najaraj S.H."/>
            <person name="Gowda H."/>
            <person name="Madugundu A."/>
            <person name="Renuse S."/>
            <person name="Holt D."/>
            <person name="Pandey A."/>
            <person name="Papenfuss A.T."/>
            <person name="Fischer K."/>
        </authorList>
    </citation>
    <scope>NUCLEOTIDE SEQUENCE [LARGE SCALE GENOMIC DNA]</scope>
</reference>
<reference evidence="2" key="3">
    <citation type="submission" date="2022-06" db="UniProtKB">
        <authorList>
            <consortium name="EnsemblMetazoa"/>
        </authorList>
    </citation>
    <scope>IDENTIFICATION</scope>
</reference>
<sequence length="154" mass="18054">MSTLCIHHNGAKSTEQLRTKLNHHKFKKANRKRRSSLNIFVFDSQITSIFRFRFFLDIIMAQSSSKRGNEDDNIKNLLNKCTEFVAATPDDWFRQLFEIIERNFKGRLPNGGCEALTPIYAMNFGPTDLSVPKFINKYNYYRFEKICNPFSLID</sequence>
<evidence type="ECO:0000313" key="3">
    <source>
        <dbReference type="Proteomes" id="UP000070412"/>
    </source>
</evidence>
<proteinExistence type="predicted"/>
<dbReference type="AlphaFoldDB" id="A0A834RFR9"/>
<organism evidence="1">
    <name type="scientific">Sarcoptes scabiei</name>
    <name type="common">Itch mite</name>
    <name type="synonym">Acarus scabiei</name>
    <dbReference type="NCBI Taxonomy" id="52283"/>
    <lineage>
        <taxon>Eukaryota</taxon>
        <taxon>Metazoa</taxon>
        <taxon>Ecdysozoa</taxon>
        <taxon>Arthropoda</taxon>
        <taxon>Chelicerata</taxon>
        <taxon>Arachnida</taxon>
        <taxon>Acari</taxon>
        <taxon>Acariformes</taxon>
        <taxon>Sarcoptiformes</taxon>
        <taxon>Astigmata</taxon>
        <taxon>Psoroptidia</taxon>
        <taxon>Sarcoptoidea</taxon>
        <taxon>Sarcoptidae</taxon>
        <taxon>Sarcoptinae</taxon>
        <taxon>Sarcoptes</taxon>
    </lineage>
</organism>
<dbReference type="Proteomes" id="UP000070412">
    <property type="component" value="Unassembled WGS sequence"/>
</dbReference>
<reference evidence="1" key="2">
    <citation type="submission" date="2020-01" db="EMBL/GenBank/DDBJ databases">
        <authorList>
            <person name="Korhonen P.K.K."/>
            <person name="Guangxu M.G."/>
            <person name="Wang T.W."/>
            <person name="Stroehlein A.J.S."/>
            <person name="Young N.D."/>
            <person name="Ang C.-S.A."/>
            <person name="Fernando D.W.F."/>
            <person name="Lu H.L."/>
            <person name="Taylor S.T."/>
            <person name="Ehtesham M.E.M."/>
            <person name="Najaraj S.H.N."/>
            <person name="Harsha G.H.G."/>
            <person name="Madugundu A.M."/>
            <person name="Renuse S.R."/>
            <person name="Holt D.H."/>
            <person name="Pandey A.P."/>
            <person name="Papenfuss A.P."/>
            <person name="Gasser R.B.G."/>
            <person name="Fischer K.F."/>
        </authorList>
    </citation>
    <scope>NUCLEOTIDE SEQUENCE</scope>
    <source>
        <strain evidence="1">SSS_KF_BRIS2020</strain>
    </source>
</reference>
<accession>A0A834RFR9</accession>
<protein>
    <submittedName>
        <fullName evidence="1 2">Uncharacterized protein</fullName>
    </submittedName>
</protein>
<evidence type="ECO:0000313" key="1">
    <source>
        <dbReference type="EMBL" id="KAF7496375.1"/>
    </source>
</evidence>
<evidence type="ECO:0000313" key="2">
    <source>
        <dbReference type="EnsemblMetazoa" id="KAF7496375.1"/>
    </source>
</evidence>
<dbReference type="EnsemblMetazoa" id="SSS_7415s_mrna">
    <property type="protein sequence ID" value="KAF7496375.1"/>
    <property type="gene ID" value="SSS_7415"/>
</dbReference>